<dbReference type="AlphaFoldDB" id="A0AB39Q1I5"/>
<evidence type="ECO:0000313" key="2">
    <source>
        <dbReference type="EMBL" id="XDQ36347.1"/>
    </source>
</evidence>
<proteinExistence type="predicted"/>
<dbReference type="EMBL" id="CP163439">
    <property type="protein sequence ID" value="XDQ36347.1"/>
    <property type="molecule type" value="Genomic_DNA"/>
</dbReference>
<feature type="region of interest" description="Disordered" evidence="1">
    <location>
        <begin position="58"/>
        <end position="80"/>
    </location>
</feature>
<feature type="compositionally biased region" description="Basic and acidic residues" evidence="1">
    <location>
        <begin position="68"/>
        <end position="80"/>
    </location>
</feature>
<name>A0AB39Q1I5_9ACTN</name>
<evidence type="ECO:0000256" key="1">
    <source>
        <dbReference type="SAM" id="MobiDB-lite"/>
    </source>
</evidence>
<accession>A0AB39Q1I5</accession>
<organism evidence="2">
    <name type="scientific">Streptomyces sp. R28</name>
    <dbReference type="NCBI Taxonomy" id="3238628"/>
    <lineage>
        <taxon>Bacteria</taxon>
        <taxon>Bacillati</taxon>
        <taxon>Actinomycetota</taxon>
        <taxon>Actinomycetes</taxon>
        <taxon>Kitasatosporales</taxon>
        <taxon>Streptomycetaceae</taxon>
        <taxon>Streptomyces</taxon>
    </lineage>
</organism>
<dbReference type="RefSeq" id="WP_369170898.1">
    <property type="nucleotide sequence ID" value="NZ_CP163439.1"/>
</dbReference>
<reference evidence="2" key="1">
    <citation type="submission" date="2024-07" db="EMBL/GenBank/DDBJ databases">
        <authorList>
            <person name="Yu S.T."/>
        </authorList>
    </citation>
    <scope>NUCLEOTIDE SEQUENCE</scope>
    <source>
        <strain evidence="2">R28</strain>
    </source>
</reference>
<sequence length="164" mass="17714">MSGIPSVLRALYDGERALEQNLLATAERHPAEHEVHHVATDLARWSHEQAERIARAAEPHGLHLSGPEGRRPSHALDEPPDPDLRLLNDLRTLHLAATGNSLDWEMLAQAAQATGDGHLLALASACHPQTLRQLRWTNTMIKTLAPQLLSSANGQAAVAGQGVP</sequence>
<gene>
    <name evidence="2" type="ORF">AB5J49_25070</name>
</gene>
<protein>
    <submittedName>
        <fullName evidence="2">Uncharacterized protein</fullName>
    </submittedName>
</protein>